<organism evidence="1">
    <name type="scientific">Candidatus Electrothrix aestuarii</name>
    <dbReference type="NCBI Taxonomy" id="3062594"/>
    <lineage>
        <taxon>Bacteria</taxon>
        <taxon>Pseudomonadati</taxon>
        <taxon>Thermodesulfobacteriota</taxon>
        <taxon>Desulfobulbia</taxon>
        <taxon>Desulfobulbales</taxon>
        <taxon>Desulfobulbaceae</taxon>
        <taxon>Candidatus Electrothrix</taxon>
    </lineage>
</organism>
<reference evidence="1" key="2">
    <citation type="submission" date="2024-06" db="EMBL/GenBank/DDBJ databases">
        <authorList>
            <person name="Plum-Jensen L.E."/>
            <person name="Schramm A."/>
            <person name="Marshall I.P.G."/>
        </authorList>
    </citation>
    <scope>NUCLEOTIDE SEQUENCE</scope>
    <source>
        <strain evidence="1">Rat1</strain>
    </source>
</reference>
<evidence type="ECO:0000313" key="1">
    <source>
        <dbReference type="EMBL" id="XCN75406.1"/>
    </source>
</evidence>
<protein>
    <submittedName>
        <fullName evidence="1">Type II toxin-antitoxin system RelE/ParE family toxin</fullName>
    </submittedName>
</protein>
<dbReference type="Pfam" id="PF06296">
    <property type="entry name" value="RelE"/>
    <property type="match status" value="1"/>
</dbReference>
<dbReference type="AlphaFoldDB" id="A0AAU8M2T7"/>
<dbReference type="EMBL" id="CP159373">
    <property type="protein sequence ID" value="XCN75406.1"/>
    <property type="molecule type" value="Genomic_DNA"/>
</dbReference>
<dbReference type="InterPro" id="IPR009387">
    <property type="entry name" value="HigB-2"/>
</dbReference>
<dbReference type="PIRSF" id="PIRSF039032">
    <property type="entry name" value="HigB-2"/>
    <property type="match status" value="1"/>
</dbReference>
<proteinExistence type="predicted"/>
<gene>
    <name evidence="1" type="ORF">Q3M24_06190</name>
</gene>
<name>A0AAU8M2T7_9BACT</name>
<accession>A0AAU8M2T7</accession>
<sequence>MNTVVELPEFIRRAEKLLRNPERENLIRYLAANPEAGVLLQGTGGIRKLRWKREGTGKSGGVRVIYYFHSEQYPLFLLTLFGKSEKANISKAERNMLAKLTEELLATYGSKQRGGVR</sequence>
<reference evidence="1" key="1">
    <citation type="journal article" date="2024" name="Syst. Appl. Microbiol.">
        <title>First single-strain enrichments of Electrothrix cable bacteria, description of E. aestuarii sp. nov. and E. rattekaaiensis sp. nov., and proposal of a cable bacteria taxonomy following the rules of the SeqCode.</title>
        <authorList>
            <person name="Plum-Jensen L.E."/>
            <person name="Schramm A."/>
            <person name="Marshall I.P.G."/>
        </authorList>
    </citation>
    <scope>NUCLEOTIDE SEQUENCE</scope>
    <source>
        <strain evidence="1">Rat1</strain>
    </source>
</reference>
<dbReference type="KEGG" id="eaj:Q3M24_06190"/>